<name>A0A7R9AD76_9CRUS</name>
<proteinExistence type="predicted"/>
<evidence type="ECO:0000256" key="5">
    <source>
        <dbReference type="SAM" id="MobiDB-lite"/>
    </source>
</evidence>
<evidence type="ECO:0000256" key="2">
    <source>
        <dbReference type="ARBA" id="ARBA00017589"/>
    </source>
</evidence>
<feature type="region of interest" description="Disordered" evidence="5">
    <location>
        <begin position="455"/>
        <end position="502"/>
    </location>
</feature>
<dbReference type="InterPro" id="IPR019038">
    <property type="entry name" value="POLD3"/>
</dbReference>
<evidence type="ECO:0000313" key="7">
    <source>
        <dbReference type="Proteomes" id="UP000677054"/>
    </source>
</evidence>
<keyword evidence="3" id="KW-0235">DNA replication</keyword>
<dbReference type="GO" id="GO:0006297">
    <property type="term" value="P:nucleotide-excision repair, DNA gap filling"/>
    <property type="evidence" value="ECO:0007669"/>
    <property type="project" value="TreeGrafter"/>
</dbReference>
<dbReference type="GO" id="GO:0006271">
    <property type="term" value="P:DNA strand elongation involved in DNA replication"/>
    <property type="evidence" value="ECO:0007669"/>
    <property type="project" value="TreeGrafter"/>
</dbReference>
<dbReference type="EMBL" id="CAJPEV010003773">
    <property type="protein sequence ID" value="CAG0900505.1"/>
    <property type="molecule type" value="Genomic_DNA"/>
</dbReference>
<keyword evidence="4" id="KW-0539">Nucleus</keyword>
<accession>A0A7R9AD76</accession>
<dbReference type="GO" id="GO:1904161">
    <property type="term" value="P:DNA synthesis involved in UV-damage excision repair"/>
    <property type="evidence" value="ECO:0007669"/>
    <property type="project" value="TreeGrafter"/>
</dbReference>
<evidence type="ECO:0000256" key="1">
    <source>
        <dbReference type="ARBA" id="ARBA00004123"/>
    </source>
</evidence>
<feature type="compositionally biased region" description="Basic and acidic residues" evidence="5">
    <location>
        <begin position="242"/>
        <end position="268"/>
    </location>
</feature>
<dbReference type="AlphaFoldDB" id="A0A7R9AD76"/>
<evidence type="ECO:0000256" key="4">
    <source>
        <dbReference type="ARBA" id="ARBA00023242"/>
    </source>
</evidence>
<protein>
    <recommendedName>
        <fullName evidence="2">DNA polymerase delta subunit 3</fullName>
    </recommendedName>
</protein>
<organism evidence="6">
    <name type="scientific">Darwinula stevensoni</name>
    <dbReference type="NCBI Taxonomy" id="69355"/>
    <lineage>
        <taxon>Eukaryota</taxon>
        <taxon>Metazoa</taxon>
        <taxon>Ecdysozoa</taxon>
        <taxon>Arthropoda</taxon>
        <taxon>Crustacea</taxon>
        <taxon>Oligostraca</taxon>
        <taxon>Ostracoda</taxon>
        <taxon>Podocopa</taxon>
        <taxon>Podocopida</taxon>
        <taxon>Darwinulocopina</taxon>
        <taxon>Darwinuloidea</taxon>
        <taxon>Darwinulidae</taxon>
        <taxon>Darwinula</taxon>
    </lineage>
</organism>
<dbReference type="PANTHER" id="PTHR17598:SF13">
    <property type="entry name" value="DNA POLYMERASE DELTA SUBUNIT 3"/>
    <property type="match status" value="1"/>
</dbReference>
<dbReference type="GO" id="GO:0043625">
    <property type="term" value="C:delta DNA polymerase complex"/>
    <property type="evidence" value="ECO:0007669"/>
    <property type="project" value="InterPro"/>
</dbReference>
<feature type="region of interest" description="Disordered" evidence="5">
    <location>
        <begin position="353"/>
        <end position="414"/>
    </location>
</feature>
<dbReference type="PANTHER" id="PTHR17598">
    <property type="entry name" value="DNA POLYMERASE DELTA SUBUNIT 3"/>
    <property type="match status" value="1"/>
</dbReference>
<dbReference type="GO" id="GO:0003887">
    <property type="term" value="F:DNA-directed DNA polymerase activity"/>
    <property type="evidence" value="ECO:0007669"/>
    <property type="project" value="TreeGrafter"/>
</dbReference>
<feature type="compositionally biased region" description="Polar residues" evidence="5">
    <location>
        <begin position="364"/>
        <end position="374"/>
    </location>
</feature>
<dbReference type="GO" id="GO:0003677">
    <property type="term" value="F:DNA binding"/>
    <property type="evidence" value="ECO:0007669"/>
    <property type="project" value="InterPro"/>
</dbReference>
<keyword evidence="7" id="KW-1185">Reference proteome</keyword>
<dbReference type="InterPro" id="IPR016177">
    <property type="entry name" value="DNA-bd_dom_sf"/>
</dbReference>
<dbReference type="Proteomes" id="UP000677054">
    <property type="component" value="Unassembled WGS sequence"/>
</dbReference>
<comment type="subcellular location">
    <subcellularLocation>
        <location evidence="1">Nucleus</location>
    </subcellularLocation>
</comment>
<evidence type="ECO:0000256" key="3">
    <source>
        <dbReference type="ARBA" id="ARBA00022705"/>
    </source>
</evidence>
<gene>
    <name evidence="6" type="ORF">DSTB1V02_LOCUS11489</name>
</gene>
<feature type="non-terminal residue" evidence="6">
    <location>
        <position position="1"/>
    </location>
</feature>
<feature type="compositionally biased region" description="Basic and acidic residues" evidence="5">
    <location>
        <begin position="467"/>
        <end position="484"/>
    </location>
</feature>
<dbReference type="Pfam" id="PF09507">
    <property type="entry name" value="CDC27"/>
    <property type="match status" value="1"/>
</dbReference>
<feature type="compositionally biased region" description="Basic and acidic residues" evidence="5">
    <location>
        <begin position="213"/>
        <end position="228"/>
    </location>
</feature>
<evidence type="ECO:0000313" key="6">
    <source>
        <dbReference type="EMBL" id="CAD7251727.1"/>
    </source>
</evidence>
<feature type="compositionally biased region" description="Basic and acidic residues" evidence="5">
    <location>
        <begin position="165"/>
        <end position="190"/>
    </location>
</feature>
<dbReference type="SUPFAM" id="SSF54171">
    <property type="entry name" value="DNA-binding domain"/>
    <property type="match status" value="1"/>
</dbReference>
<dbReference type="Gene3D" id="3.90.1030.20">
    <property type="entry name" value="DNA polymerase delta, p66 (Cdc27) subunit, wHTH domain"/>
    <property type="match status" value="1"/>
</dbReference>
<dbReference type="OrthoDB" id="514823at2759"/>
<reference evidence="6" key="1">
    <citation type="submission" date="2020-11" db="EMBL/GenBank/DDBJ databases">
        <authorList>
            <person name="Tran Van P."/>
        </authorList>
    </citation>
    <scope>NUCLEOTIDE SEQUENCE</scope>
</reference>
<dbReference type="InterPro" id="IPR041913">
    <property type="entry name" value="POLD3_sf"/>
</dbReference>
<sequence>VIWVHVSSSRILKNYWEQHKNKDSKLTAIFYVYGTCKHAETGQDMWRHCLIREEELESRRPSFSEVLSEYIYSLQRTRLPDSNGLFAADYQQFKEFSDITQVKWFAVNRHPEAIPYKTQHAVPVTSVKTNGHAAVDNPKPQPEPVRVSTKPKTGIAQMFAQLHSLDEKKEGVKEKGDKKGKEEEKLKLSNETKTGIMALFGKHSSVASRKAKKDKETTEEEVSKEAAAKAEGLTEVSQPEHTIPRKEEMPEKLWRNPENKRKQEREKEESDEDPIPKQKKHQVEKDKAKDKEPAMKKKHRRMFKLSLQRRSQRSQAFLQDGVEIPTGKKLRSISEVKKYAAENDLELDMATFVFSPGKDRTRKTLSNTQESSSPKKGLDTEMDSESPIPRKNGKRKAGTQAVESDGEDDVIPATPQVAARVETGSGEKRHVRVMKKVDKTYMDDEGYLVTKRVMESCSESEDEEDPLPTKKVEEAPMKGEEASSPKRNLRKQASITCFFRKK</sequence>
<dbReference type="EMBL" id="LR903290">
    <property type="protein sequence ID" value="CAD7251727.1"/>
    <property type="molecule type" value="Genomic_DNA"/>
</dbReference>
<feature type="compositionally biased region" description="Basic and acidic residues" evidence="5">
    <location>
        <begin position="281"/>
        <end position="295"/>
    </location>
</feature>
<feature type="region of interest" description="Disordered" evidence="5">
    <location>
        <begin position="165"/>
        <end position="324"/>
    </location>
</feature>